<organism evidence="5 6">
    <name type="scientific">Pseudoleptotrichia goodfellowii F0264</name>
    <dbReference type="NCBI Taxonomy" id="596323"/>
    <lineage>
        <taxon>Bacteria</taxon>
        <taxon>Fusobacteriati</taxon>
        <taxon>Fusobacteriota</taxon>
        <taxon>Fusobacteriia</taxon>
        <taxon>Fusobacteriales</taxon>
        <taxon>Leptotrichiaceae</taxon>
        <taxon>Pseudoleptotrichia</taxon>
    </lineage>
</organism>
<evidence type="ECO:0000256" key="1">
    <source>
        <dbReference type="ARBA" id="ARBA00008857"/>
    </source>
</evidence>
<dbReference type="GO" id="GO:0015074">
    <property type="term" value="P:DNA integration"/>
    <property type="evidence" value="ECO:0007669"/>
    <property type="project" value="InterPro"/>
</dbReference>
<evidence type="ECO:0000259" key="4">
    <source>
        <dbReference type="PROSITE" id="PS51898"/>
    </source>
</evidence>
<gene>
    <name evidence="5" type="ORF">HMPREF0554_1625</name>
</gene>
<keyword evidence="2" id="KW-0238">DNA-binding</keyword>
<feature type="domain" description="Tyr recombinase" evidence="4">
    <location>
        <begin position="155"/>
        <end position="349"/>
    </location>
</feature>
<protein>
    <submittedName>
        <fullName evidence="5">Site-specific recombinase, phage integrase family</fullName>
    </submittedName>
</protein>
<dbReference type="EMBL" id="ADAD01000125">
    <property type="protein sequence ID" value="EEY34842.1"/>
    <property type="molecule type" value="Genomic_DNA"/>
</dbReference>
<dbReference type="PANTHER" id="PTHR30349:SF64">
    <property type="entry name" value="PROPHAGE INTEGRASE INTD-RELATED"/>
    <property type="match status" value="1"/>
</dbReference>
<proteinExistence type="inferred from homology"/>
<dbReference type="CDD" id="cd01189">
    <property type="entry name" value="INT_ICEBs1_C_like"/>
    <property type="match status" value="1"/>
</dbReference>
<dbReference type="InterPro" id="IPR011010">
    <property type="entry name" value="DNA_brk_join_enz"/>
</dbReference>
<dbReference type="InterPro" id="IPR010998">
    <property type="entry name" value="Integrase_recombinase_N"/>
</dbReference>
<dbReference type="eggNOG" id="COG0582">
    <property type="taxonomic scope" value="Bacteria"/>
</dbReference>
<dbReference type="InterPro" id="IPR002104">
    <property type="entry name" value="Integrase_catalytic"/>
</dbReference>
<evidence type="ECO:0000256" key="3">
    <source>
        <dbReference type="ARBA" id="ARBA00023172"/>
    </source>
</evidence>
<accession>D0GLS1</accession>
<dbReference type="GO" id="GO:0003677">
    <property type="term" value="F:DNA binding"/>
    <property type="evidence" value="ECO:0007669"/>
    <property type="project" value="UniProtKB-KW"/>
</dbReference>
<evidence type="ECO:0000313" key="6">
    <source>
        <dbReference type="Proteomes" id="UP000004226"/>
    </source>
</evidence>
<dbReference type="Pfam" id="PF00589">
    <property type="entry name" value="Phage_integrase"/>
    <property type="match status" value="1"/>
</dbReference>
<reference evidence="5 6" key="1">
    <citation type="submission" date="2009-10" db="EMBL/GenBank/DDBJ databases">
        <authorList>
            <person name="Harkins D.M."/>
            <person name="Madupu R."/>
            <person name="Durkin A.S."/>
            <person name="Torralba M."/>
            <person name="Methe B."/>
            <person name="Sutton G.G."/>
            <person name="Strausberg R.L."/>
            <person name="Nelson K.E."/>
        </authorList>
    </citation>
    <scope>NUCLEOTIDE SEQUENCE [LARGE SCALE GENOMIC DNA]</scope>
    <source>
        <strain evidence="5 6">F0264</strain>
    </source>
</reference>
<dbReference type="InterPro" id="IPR013762">
    <property type="entry name" value="Integrase-like_cat_sf"/>
</dbReference>
<evidence type="ECO:0000256" key="2">
    <source>
        <dbReference type="ARBA" id="ARBA00023125"/>
    </source>
</evidence>
<keyword evidence="3" id="KW-0233">DNA recombination</keyword>
<evidence type="ECO:0000313" key="5">
    <source>
        <dbReference type="EMBL" id="EEY34842.1"/>
    </source>
</evidence>
<dbReference type="AlphaFoldDB" id="D0GLS1"/>
<dbReference type="Gene3D" id="1.10.150.130">
    <property type="match status" value="1"/>
</dbReference>
<comment type="similarity">
    <text evidence="1">Belongs to the 'phage' integrase family.</text>
</comment>
<dbReference type="GO" id="GO:0006310">
    <property type="term" value="P:DNA recombination"/>
    <property type="evidence" value="ECO:0007669"/>
    <property type="project" value="UniProtKB-KW"/>
</dbReference>
<dbReference type="PROSITE" id="PS51898">
    <property type="entry name" value="TYR_RECOMBINASE"/>
    <property type="match status" value="1"/>
</dbReference>
<name>D0GLS1_9FUSO</name>
<dbReference type="PANTHER" id="PTHR30349">
    <property type="entry name" value="PHAGE INTEGRASE-RELATED"/>
    <property type="match status" value="1"/>
</dbReference>
<comment type="caution">
    <text evidence="5">The sequence shown here is derived from an EMBL/GenBank/DDBJ whole genome shotgun (WGS) entry which is preliminary data.</text>
</comment>
<sequence length="356" mass="42125">MRTRKIGKKWYYNFDIYIDGKRKIIEKVGGNTKKEAIEKGEIAKKDYEQTSNSFSQSIATLSDLIEDYRKNYINIFLRENTKRIRNYYFNIIIKDIGDTKLQKMNVRFFQDYIVKTKDPNNIKKFLNSLFNYAVRVELISKNPIKNVIVPKAEKIDFDLITPEDIEIIKNMEIREVLKDFILFIYLTGVRPSEGLALEFKNINFKDKTISIERSINKYKRNLFEPLKNNSSKRKILFNDIIEDIFTRRKSAIEKLIDKSEGYYKSDLIFANSKGNTFIISDFNKEKYKIKEKINKNFHFRALRHMHTTLLIEKGVNIKAVQERLGHADIKTTLEVYAHVTEKMKKEVIPVLDDLLK</sequence>
<dbReference type="Proteomes" id="UP000004226">
    <property type="component" value="Unassembled WGS sequence"/>
</dbReference>
<dbReference type="RefSeq" id="WP_006807443.1">
    <property type="nucleotide sequence ID" value="NZ_ADAD01000125.1"/>
</dbReference>
<dbReference type="InterPro" id="IPR050090">
    <property type="entry name" value="Tyrosine_recombinase_XerCD"/>
</dbReference>
<dbReference type="SUPFAM" id="SSF56349">
    <property type="entry name" value="DNA breaking-rejoining enzymes"/>
    <property type="match status" value="1"/>
</dbReference>
<keyword evidence="6" id="KW-1185">Reference proteome</keyword>
<dbReference type="Gene3D" id="1.10.443.10">
    <property type="entry name" value="Intergrase catalytic core"/>
    <property type="match status" value="1"/>
</dbReference>